<evidence type="ECO:0000256" key="1">
    <source>
        <dbReference type="SAM" id="Phobius"/>
    </source>
</evidence>
<dbReference type="AlphaFoldDB" id="A0A4C1Z1W1"/>
<dbReference type="OrthoDB" id="7490141at2759"/>
<keyword evidence="1" id="KW-0812">Transmembrane</keyword>
<organism evidence="2 3">
    <name type="scientific">Eumeta variegata</name>
    <name type="common">Bagworm moth</name>
    <name type="synonym">Eumeta japonica</name>
    <dbReference type="NCBI Taxonomy" id="151549"/>
    <lineage>
        <taxon>Eukaryota</taxon>
        <taxon>Metazoa</taxon>
        <taxon>Ecdysozoa</taxon>
        <taxon>Arthropoda</taxon>
        <taxon>Hexapoda</taxon>
        <taxon>Insecta</taxon>
        <taxon>Pterygota</taxon>
        <taxon>Neoptera</taxon>
        <taxon>Endopterygota</taxon>
        <taxon>Lepidoptera</taxon>
        <taxon>Glossata</taxon>
        <taxon>Ditrysia</taxon>
        <taxon>Tineoidea</taxon>
        <taxon>Psychidae</taxon>
        <taxon>Oiketicinae</taxon>
        <taxon>Eumeta</taxon>
    </lineage>
</organism>
<dbReference type="Proteomes" id="UP000299102">
    <property type="component" value="Unassembled WGS sequence"/>
</dbReference>
<sequence>MDDHLSDAAKTIFFSDDISLDQTDNPVCYGINNFIDINKSEAFQIRSLASGRIVNKDADSNKQVAFYKDVLGSLFSNGSSANSDEGSTSYIKQKISVALQRAVSPAAPPYAAMPINAETVNLAATYMILVILLFFLWLLYSIVF</sequence>
<keyword evidence="1" id="KW-0472">Membrane</keyword>
<keyword evidence="3" id="KW-1185">Reference proteome</keyword>
<evidence type="ECO:0000313" key="3">
    <source>
        <dbReference type="Proteomes" id="UP000299102"/>
    </source>
</evidence>
<evidence type="ECO:0000313" key="2">
    <source>
        <dbReference type="EMBL" id="GBP82576.1"/>
    </source>
</evidence>
<dbReference type="EMBL" id="BGZK01001571">
    <property type="protein sequence ID" value="GBP82576.1"/>
    <property type="molecule type" value="Genomic_DNA"/>
</dbReference>
<feature type="transmembrane region" description="Helical" evidence="1">
    <location>
        <begin position="123"/>
        <end position="143"/>
    </location>
</feature>
<gene>
    <name evidence="2" type="ORF">EVAR_87823_1</name>
</gene>
<protein>
    <submittedName>
        <fullName evidence="2">Uncharacterized protein</fullName>
    </submittedName>
</protein>
<keyword evidence="1" id="KW-1133">Transmembrane helix</keyword>
<reference evidence="2 3" key="1">
    <citation type="journal article" date="2019" name="Commun. Biol.">
        <title>The bagworm genome reveals a unique fibroin gene that provides high tensile strength.</title>
        <authorList>
            <person name="Kono N."/>
            <person name="Nakamura H."/>
            <person name="Ohtoshi R."/>
            <person name="Tomita M."/>
            <person name="Numata K."/>
            <person name="Arakawa K."/>
        </authorList>
    </citation>
    <scope>NUCLEOTIDE SEQUENCE [LARGE SCALE GENOMIC DNA]</scope>
</reference>
<comment type="caution">
    <text evidence="2">The sequence shown here is derived from an EMBL/GenBank/DDBJ whole genome shotgun (WGS) entry which is preliminary data.</text>
</comment>
<accession>A0A4C1Z1W1</accession>
<proteinExistence type="predicted"/>
<name>A0A4C1Z1W1_EUMVA</name>